<reference evidence="6" key="1">
    <citation type="journal article" date="2020" name="Stud. Mycol.">
        <title>101 Dothideomycetes genomes: a test case for predicting lifestyles and emergence of pathogens.</title>
        <authorList>
            <person name="Haridas S."/>
            <person name="Albert R."/>
            <person name="Binder M."/>
            <person name="Bloem J."/>
            <person name="Labutti K."/>
            <person name="Salamov A."/>
            <person name="Andreopoulos B."/>
            <person name="Baker S."/>
            <person name="Barry K."/>
            <person name="Bills G."/>
            <person name="Bluhm B."/>
            <person name="Cannon C."/>
            <person name="Castanera R."/>
            <person name="Culley D."/>
            <person name="Daum C."/>
            <person name="Ezra D."/>
            <person name="Gonzalez J."/>
            <person name="Henrissat B."/>
            <person name="Kuo A."/>
            <person name="Liang C."/>
            <person name="Lipzen A."/>
            <person name="Lutzoni F."/>
            <person name="Magnuson J."/>
            <person name="Mondo S."/>
            <person name="Nolan M."/>
            <person name="Ohm R."/>
            <person name="Pangilinan J."/>
            <person name="Park H.-J."/>
            <person name="Ramirez L."/>
            <person name="Alfaro M."/>
            <person name="Sun H."/>
            <person name="Tritt A."/>
            <person name="Yoshinaga Y."/>
            <person name="Zwiers L.-H."/>
            <person name="Turgeon B."/>
            <person name="Goodwin S."/>
            <person name="Spatafora J."/>
            <person name="Crous P."/>
            <person name="Grigoriev I."/>
        </authorList>
    </citation>
    <scope>NUCLEOTIDE SEQUENCE</scope>
    <source>
        <strain evidence="6">CBS 269.34</strain>
    </source>
</reference>
<dbReference type="PANTHER" id="PTHR46494:SF1">
    <property type="entry name" value="CORA FAMILY METAL ION TRANSPORTER (EUROFUNG)"/>
    <property type="match status" value="1"/>
</dbReference>
<evidence type="ECO:0000313" key="7">
    <source>
        <dbReference type="Proteomes" id="UP000799750"/>
    </source>
</evidence>
<keyword evidence="4 5" id="KW-0472">Membrane</keyword>
<dbReference type="Proteomes" id="UP000799750">
    <property type="component" value="Unassembled WGS sequence"/>
</dbReference>
<dbReference type="InterPro" id="IPR002523">
    <property type="entry name" value="MgTranspt_CorA/ZnTranspt_ZntB"/>
</dbReference>
<feature type="transmembrane region" description="Helical" evidence="5">
    <location>
        <begin position="103"/>
        <end position="121"/>
    </location>
</feature>
<dbReference type="InterPro" id="IPR045863">
    <property type="entry name" value="CorA_TM1_TM2"/>
</dbReference>
<dbReference type="GO" id="GO:0000287">
    <property type="term" value="F:magnesium ion binding"/>
    <property type="evidence" value="ECO:0007669"/>
    <property type="project" value="TreeGrafter"/>
</dbReference>
<evidence type="ECO:0000256" key="3">
    <source>
        <dbReference type="ARBA" id="ARBA00022989"/>
    </source>
</evidence>
<comment type="subcellular location">
    <subcellularLocation>
        <location evidence="1">Cell membrane</location>
        <topology evidence="1">Multi-pass membrane protein</topology>
    </subcellularLocation>
</comment>
<dbReference type="AlphaFoldDB" id="A0A6A6QML0"/>
<dbReference type="GO" id="GO:0005886">
    <property type="term" value="C:plasma membrane"/>
    <property type="evidence" value="ECO:0007669"/>
    <property type="project" value="UniProtKB-SubCell"/>
</dbReference>
<dbReference type="SUPFAM" id="SSF144083">
    <property type="entry name" value="Magnesium transport protein CorA, transmembrane region"/>
    <property type="match status" value="1"/>
</dbReference>
<dbReference type="OrthoDB" id="5430750at2759"/>
<protein>
    <recommendedName>
        <fullName evidence="8">Cora-domain-containing protein</fullName>
    </recommendedName>
</protein>
<evidence type="ECO:0008006" key="8">
    <source>
        <dbReference type="Google" id="ProtNLM"/>
    </source>
</evidence>
<proteinExistence type="predicted"/>
<organism evidence="6 7">
    <name type="scientific">Lophium mytilinum</name>
    <dbReference type="NCBI Taxonomy" id="390894"/>
    <lineage>
        <taxon>Eukaryota</taxon>
        <taxon>Fungi</taxon>
        <taxon>Dikarya</taxon>
        <taxon>Ascomycota</taxon>
        <taxon>Pezizomycotina</taxon>
        <taxon>Dothideomycetes</taxon>
        <taxon>Pleosporomycetidae</taxon>
        <taxon>Mytilinidiales</taxon>
        <taxon>Mytilinidiaceae</taxon>
        <taxon>Lophium</taxon>
    </lineage>
</organism>
<dbReference type="PANTHER" id="PTHR46494">
    <property type="entry name" value="CORA FAMILY METAL ION TRANSPORTER (EUROFUNG)"/>
    <property type="match status" value="1"/>
</dbReference>
<dbReference type="EMBL" id="MU004193">
    <property type="protein sequence ID" value="KAF2492973.1"/>
    <property type="molecule type" value="Genomic_DNA"/>
</dbReference>
<sequence>MKHPRTRVLRKIWRMREELSLVSSINAQQQELLKNYLRILEPCTFRATTFIRAARFRVEAPFIDTQLRRAQSVRLRVCDLDSRLEDVSKHVSRMLEIQQENNGNAIIVFTIVTIIFLPLSWATSYLGMNTSDIRGLAQGQWLFWLIAVPVTTVVIGLAGLVVLKGETIREFFIRREVAKNRQNSAATGIAAKTRLSTRITELSGGRKQAAIMSDNHLWRGFRRRTTMIRGDGEV</sequence>
<dbReference type="GO" id="GO:0050897">
    <property type="term" value="F:cobalt ion binding"/>
    <property type="evidence" value="ECO:0007669"/>
    <property type="project" value="TreeGrafter"/>
</dbReference>
<keyword evidence="2 5" id="KW-0812">Transmembrane</keyword>
<accession>A0A6A6QML0</accession>
<dbReference type="Gene3D" id="1.20.58.340">
    <property type="entry name" value="Magnesium transport protein CorA, transmembrane region"/>
    <property type="match status" value="1"/>
</dbReference>
<evidence type="ECO:0000256" key="4">
    <source>
        <dbReference type="ARBA" id="ARBA00023136"/>
    </source>
</evidence>
<dbReference type="GO" id="GO:0015087">
    <property type="term" value="F:cobalt ion transmembrane transporter activity"/>
    <property type="evidence" value="ECO:0007669"/>
    <property type="project" value="TreeGrafter"/>
</dbReference>
<dbReference type="Pfam" id="PF01544">
    <property type="entry name" value="CorA"/>
    <property type="match status" value="1"/>
</dbReference>
<dbReference type="GO" id="GO:0015095">
    <property type="term" value="F:magnesium ion transmembrane transporter activity"/>
    <property type="evidence" value="ECO:0007669"/>
    <property type="project" value="TreeGrafter"/>
</dbReference>
<keyword evidence="3 5" id="KW-1133">Transmembrane helix</keyword>
<feature type="transmembrane region" description="Helical" evidence="5">
    <location>
        <begin position="141"/>
        <end position="163"/>
    </location>
</feature>
<keyword evidence="7" id="KW-1185">Reference proteome</keyword>
<evidence type="ECO:0000256" key="2">
    <source>
        <dbReference type="ARBA" id="ARBA00022692"/>
    </source>
</evidence>
<evidence type="ECO:0000256" key="5">
    <source>
        <dbReference type="SAM" id="Phobius"/>
    </source>
</evidence>
<name>A0A6A6QML0_9PEZI</name>
<gene>
    <name evidence="6" type="ORF">BU16DRAFT_95299</name>
</gene>
<evidence type="ECO:0000313" key="6">
    <source>
        <dbReference type="EMBL" id="KAF2492973.1"/>
    </source>
</evidence>
<evidence type="ECO:0000256" key="1">
    <source>
        <dbReference type="ARBA" id="ARBA00004651"/>
    </source>
</evidence>